<dbReference type="PROSITE" id="PS50268">
    <property type="entry name" value="CADHERIN_2"/>
    <property type="match status" value="2"/>
</dbReference>
<dbReference type="EMBL" id="GEBQ01009222">
    <property type="protein sequence ID" value="JAT30755.1"/>
    <property type="molecule type" value="Transcribed_RNA"/>
</dbReference>
<comment type="subcellular location">
    <subcellularLocation>
        <location evidence="1">Membrane</location>
    </subcellularLocation>
</comment>
<dbReference type="PANTHER" id="PTHR24027">
    <property type="entry name" value="CADHERIN-23"/>
    <property type="match status" value="1"/>
</dbReference>
<evidence type="ECO:0000256" key="4">
    <source>
        <dbReference type="ARBA" id="ARBA00022729"/>
    </source>
</evidence>
<dbReference type="GO" id="GO:0030855">
    <property type="term" value="P:epithelial cell differentiation"/>
    <property type="evidence" value="ECO:0007669"/>
    <property type="project" value="UniProtKB-ARBA"/>
</dbReference>
<feature type="non-terminal residue" evidence="12">
    <location>
        <position position="194"/>
    </location>
</feature>
<dbReference type="GO" id="GO:0016342">
    <property type="term" value="C:catenin complex"/>
    <property type="evidence" value="ECO:0007669"/>
    <property type="project" value="TreeGrafter"/>
</dbReference>
<dbReference type="PROSITE" id="PS00232">
    <property type="entry name" value="CADHERIN_1"/>
    <property type="match status" value="1"/>
</dbReference>
<keyword evidence="2" id="KW-0245">EGF-like domain</keyword>
<dbReference type="AlphaFoldDB" id="A0A1B6M4A4"/>
<name>A0A1B6M4A4_9HEMI</name>
<keyword evidence="4" id="KW-0732">Signal</keyword>
<dbReference type="InterPro" id="IPR039808">
    <property type="entry name" value="Cadherin"/>
</dbReference>
<evidence type="ECO:0000256" key="6">
    <source>
        <dbReference type="ARBA" id="ARBA00022837"/>
    </source>
</evidence>
<evidence type="ECO:0000256" key="7">
    <source>
        <dbReference type="ARBA" id="ARBA00022989"/>
    </source>
</evidence>
<dbReference type="GO" id="GO:0001736">
    <property type="term" value="P:establishment of planar polarity"/>
    <property type="evidence" value="ECO:0007669"/>
    <property type="project" value="UniProtKB-ARBA"/>
</dbReference>
<proteinExistence type="predicted"/>
<feature type="domain" description="Cadherin" evidence="11">
    <location>
        <begin position="97"/>
        <end position="191"/>
    </location>
</feature>
<keyword evidence="8" id="KW-0472">Membrane</keyword>
<dbReference type="InterPro" id="IPR020894">
    <property type="entry name" value="Cadherin_CS"/>
</dbReference>
<dbReference type="PANTHER" id="PTHR24027:SF438">
    <property type="entry name" value="CADHERIN 23"/>
    <property type="match status" value="1"/>
</dbReference>
<evidence type="ECO:0000259" key="11">
    <source>
        <dbReference type="PROSITE" id="PS50268"/>
    </source>
</evidence>
<dbReference type="InterPro" id="IPR015919">
    <property type="entry name" value="Cadherin-like_sf"/>
</dbReference>
<dbReference type="GO" id="GO:0007156">
    <property type="term" value="P:homophilic cell adhesion via plasma membrane adhesion molecules"/>
    <property type="evidence" value="ECO:0007669"/>
    <property type="project" value="InterPro"/>
</dbReference>
<feature type="non-terminal residue" evidence="12">
    <location>
        <position position="1"/>
    </location>
</feature>
<evidence type="ECO:0000313" key="12">
    <source>
        <dbReference type="EMBL" id="JAT30755.1"/>
    </source>
</evidence>
<dbReference type="InterPro" id="IPR002126">
    <property type="entry name" value="Cadherin-like_dom"/>
</dbReference>
<feature type="domain" description="Cadherin" evidence="11">
    <location>
        <begin position="1"/>
        <end position="96"/>
    </location>
</feature>
<dbReference type="FunFam" id="2.60.40.60:FF:000092">
    <property type="entry name" value="Protocadherin 8"/>
    <property type="match status" value="1"/>
</dbReference>
<evidence type="ECO:0000256" key="1">
    <source>
        <dbReference type="ARBA" id="ARBA00004370"/>
    </source>
</evidence>
<dbReference type="PRINTS" id="PR00205">
    <property type="entry name" value="CADHERIN"/>
</dbReference>
<keyword evidence="5" id="KW-0677">Repeat</keyword>
<protein>
    <recommendedName>
        <fullName evidence="11">Cadherin domain-containing protein</fullName>
    </recommendedName>
</protein>
<dbReference type="GO" id="GO:0007424">
    <property type="term" value="P:open tracheal system development"/>
    <property type="evidence" value="ECO:0007669"/>
    <property type="project" value="UniProtKB-ARBA"/>
</dbReference>
<dbReference type="GO" id="GO:0016477">
    <property type="term" value="P:cell migration"/>
    <property type="evidence" value="ECO:0007669"/>
    <property type="project" value="TreeGrafter"/>
</dbReference>
<sequence length="194" mass="21225">VSESTATGTVLATLEAIDQDLTSNISYYIFNSNPYSDMFTVDTVTGEVVLTGPLDRELVQFHQLTVAVTDGGVESRKGYSRIIVQVEDTNDNKPVWPKDSLNLRVLEDTLPGSALTKLTASDRDVADNGIVVYSIISGNGNSTFKIQPELGIFQLAKILNWSETSEFLIIVRARDCGCPRLSSDLTLYVTILQS</sequence>
<reference evidence="12" key="1">
    <citation type="submission" date="2015-11" db="EMBL/GenBank/DDBJ databases">
        <title>De novo transcriptome assembly of four potential Pierce s Disease insect vectors from Arizona vineyards.</title>
        <authorList>
            <person name="Tassone E.E."/>
        </authorList>
    </citation>
    <scope>NUCLEOTIDE SEQUENCE</scope>
</reference>
<evidence type="ECO:0000256" key="9">
    <source>
        <dbReference type="ARBA" id="ARBA00023157"/>
    </source>
</evidence>
<evidence type="ECO:0000256" key="2">
    <source>
        <dbReference type="ARBA" id="ARBA00022536"/>
    </source>
</evidence>
<dbReference type="SUPFAM" id="SSF49313">
    <property type="entry name" value="Cadherin-like"/>
    <property type="match status" value="2"/>
</dbReference>
<evidence type="ECO:0000256" key="5">
    <source>
        <dbReference type="ARBA" id="ARBA00022737"/>
    </source>
</evidence>
<evidence type="ECO:0000256" key="8">
    <source>
        <dbReference type="ARBA" id="ARBA00023136"/>
    </source>
</evidence>
<dbReference type="GO" id="GO:0007163">
    <property type="term" value="P:establishment or maintenance of cell polarity"/>
    <property type="evidence" value="ECO:0007669"/>
    <property type="project" value="UniProtKB-ARBA"/>
</dbReference>
<organism evidence="12">
    <name type="scientific">Graphocephala atropunctata</name>
    <dbReference type="NCBI Taxonomy" id="36148"/>
    <lineage>
        <taxon>Eukaryota</taxon>
        <taxon>Metazoa</taxon>
        <taxon>Ecdysozoa</taxon>
        <taxon>Arthropoda</taxon>
        <taxon>Hexapoda</taxon>
        <taxon>Insecta</taxon>
        <taxon>Pterygota</taxon>
        <taxon>Neoptera</taxon>
        <taxon>Paraneoptera</taxon>
        <taxon>Hemiptera</taxon>
        <taxon>Auchenorrhyncha</taxon>
        <taxon>Membracoidea</taxon>
        <taxon>Cicadellidae</taxon>
        <taxon>Cicadellinae</taxon>
        <taxon>Cicadellini</taxon>
        <taxon>Graphocephala</taxon>
    </lineage>
</organism>
<keyword evidence="3" id="KW-0812">Transmembrane</keyword>
<dbReference type="Pfam" id="PF00028">
    <property type="entry name" value="Cadherin"/>
    <property type="match status" value="2"/>
</dbReference>
<accession>A0A1B6M4A4</accession>
<keyword evidence="6 10" id="KW-0106">Calcium</keyword>
<keyword evidence="9" id="KW-1015">Disulfide bond</keyword>
<dbReference type="CDD" id="cd11304">
    <property type="entry name" value="Cadherin_repeat"/>
    <property type="match status" value="2"/>
</dbReference>
<evidence type="ECO:0000256" key="3">
    <source>
        <dbReference type="ARBA" id="ARBA00022692"/>
    </source>
</evidence>
<dbReference type="GO" id="GO:0008013">
    <property type="term" value="F:beta-catenin binding"/>
    <property type="evidence" value="ECO:0007669"/>
    <property type="project" value="TreeGrafter"/>
</dbReference>
<dbReference type="FunFam" id="2.60.40.60:FF:000013">
    <property type="entry name" value="Cadherin EGF LAG seven-pass G-type receptor"/>
    <property type="match status" value="1"/>
</dbReference>
<dbReference type="Gene3D" id="2.60.40.60">
    <property type="entry name" value="Cadherins"/>
    <property type="match status" value="2"/>
</dbReference>
<evidence type="ECO:0000256" key="10">
    <source>
        <dbReference type="PROSITE-ProRule" id="PRU00043"/>
    </source>
</evidence>
<keyword evidence="7" id="KW-1133">Transmembrane helix</keyword>
<gene>
    <name evidence="12" type="ORF">g.61</name>
</gene>
<dbReference type="SMART" id="SM00112">
    <property type="entry name" value="CA"/>
    <property type="match status" value="2"/>
</dbReference>
<dbReference type="GO" id="GO:0045296">
    <property type="term" value="F:cadherin binding"/>
    <property type="evidence" value="ECO:0007669"/>
    <property type="project" value="TreeGrafter"/>
</dbReference>
<dbReference type="GO" id="GO:0005509">
    <property type="term" value="F:calcium ion binding"/>
    <property type="evidence" value="ECO:0007669"/>
    <property type="project" value="UniProtKB-UniRule"/>
</dbReference>